<dbReference type="RefSeq" id="WP_126788195.1">
    <property type="nucleotide sequence ID" value="NZ_PIPN01000001.1"/>
</dbReference>
<feature type="chain" id="PRO_5046720533" evidence="5">
    <location>
        <begin position="20"/>
        <end position="131"/>
    </location>
</feature>
<dbReference type="PROSITE" id="PS51257">
    <property type="entry name" value="PROKAR_LIPOPROTEIN"/>
    <property type="match status" value="1"/>
</dbReference>
<dbReference type="PROSITE" id="PS52015">
    <property type="entry name" value="TONB_CTD"/>
    <property type="match status" value="1"/>
</dbReference>
<reference evidence="7 8" key="1">
    <citation type="journal article" date="2018" name="Front. Microbiol.">
        <title>Genome-Based Analysis Reveals the Taxonomy and Diversity of the Family Idiomarinaceae.</title>
        <authorList>
            <person name="Liu Y."/>
            <person name="Lai Q."/>
            <person name="Shao Z."/>
        </authorList>
    </citation>
    <scope>NUCLEOTIDE SEQUENCE [LARGE SCALE GENOMIC DNA]</scope>
    <source>
        <strain evidence="7 8">GBSy1</strain>
    </source>
</reference>
<gene>
    <name evidence="7" type="ORF">CWE12_03105</name>
</gene>
<keyword evidence="2" id="KW-0812">Transmembrane</keyword>
<dbReference type="Gene3D" id="3.30.1150.10">
    <property type="match status" value="1"/>
</dbReference>
<evidence type="ECO:0000256" key="1">
    <source>
        <dbReference type="ARBA" id="ARBA00004167"/>
    </source>
</evidence>
<dbReference type="SUPFAM" id="SSF74653">
    <property type="entry name" value="TolA/TonB C-terminal domain"/>
    <property type="match status" value="1"/>
</dbReference>
<accession>A0ABY0C2W1</accession>
<proteinExistence type="predicted"/>
<sequence length="131" mass="14839">MKLYILILATLIFAVGCTATPEKHLTQEPVEISGPELDEYWVLENNQLSFRTGNVDEPTEPGVVTVRYLIDSNGRVFEREIVESTPARMWDKFALNAMQAASYRPAASNPNSTPVYVTVDFEFRNPLQETR</sequence>
<dbReference type="InterPro" id="IPR006260">
    <property type="entry name" value="TonB/TolA_C"/>
</dbReference>
<evidence type="ECO:0000256" key="5">
    <source>
        <dbReference type="SAM" id="SignalP"/>
    </source>
</evidence>
<dbReference type="InterPro" id="IPR037682">
    <property type="entry name" value="TonB_C"/>
</dbReference>
<evidence type="ECO:0000313" key="7">
    <source>
        <dbReference type="EMBL" id="RUO31993.1"/>
    </source>
</evidence>
<keyword evidence="5" id="KW-0732">Signal</keyword>
<dbReference type="EMBL" id="PIPN01000001">
    <property type="protein sequence ID" value="RUO31993.1"/>
    <property type="molecule type" value="Genomic_DNA"/>
</dbReference>
<name>A0ABY0C2W1_9GAMM</name>
<evidence type="ECO:0000259" key="6">
    <source>
        <dbReference type="PROSITE" id="PS52015"/>
    </source>
</evidence>
<comment type="caution">
    <text evidence="7">The sequence shown here is derived from an EMBL/GenBank/DDBJ whole genome shotgun (WGS) entry which is preliminary data.</text>
</comment>
<evidence type="ECO:0000256" key="4">
    <source>
        <dbReference type="ARBA" id="ARBA00023136"/>
    </source>
</evidence>
<keyword evidence="8" id="KW-1185">Reference proteome</keyword>
<evidence type="ECO:0000256" key="2">
    <source>
        <dbReference type="ARBA" id="ARBA00022692"/>
    </source>
</evidence>
<dbReference type="Pfam" id="PF03544">
    <property type="entry name" value="TonB_C"/>
    <property type="match status" value="1"/>
</dbReference>
<protein>
    <submittedName>
        <fullName evidence="7">Energy transducer TonB</fullName>
    </submittedName>
</protein>
<comment type="subcellular location">
    <subcellularLocation>
        <location evidence="1">Membrane</location>
        <topology evidence="1">Single-pass membrane protein</topology>
    </subcellularLocation>
</comment>
<feature type="signal peptide" evidence="5">
    <location>
        <begin position="1"/>
        <end position="19"/>
    </location>
</feature>
<keyword evidence="3" id="KW-1133">Transmembrane helix</keyword>
<dbReference type="Proteomes" id="UP000287410">
    <property type="component" value="Unassembled WGS sequence"/>
</dbReference>
<organism evidence="7 8">
    <name type="scientific">Aliidiomarina sedimenti</name>
    <dbReference type="NCBI Taxonomy" id="1933879"/>
    <lineage>
        <taxon>Bacteria</taxon>
        <taxon>Pseudomonadati</taxon>
        <taxon>Pseudomonadota</taxon>
        <taxon>Gammaproteobacteria</taxon>
        <taxon>Alteromonadales</taxon>
        <taxon>Idiomarinaceae</taxon>
        <taxon>Aliidiomarina</taxon>
    </lineage>
</organism>
<keyword evidence="4" id="KW-0472">Membrane</keyword>
<feature type="domain" description="TonB C-terminal" evidence="6">
    <location>
        <begin position="36"/>
        <end position="130"/>
    </location>
</feature>
<evidence type="ECO:0000256" key="3">
    <source>
        <dbReference type="ARBA" id="ARBA00022989"/>
    </source>
</evidence>
<evidence type="ECO:0000313" key="8">
    <source>
        <dbReference type="Proteomes" id="UP000287410"/>
    </source>
</evidence>
<dbReference type="NCBIfam" id="TIGR01352">
    <property type="entry name" value="tonB_Cterm"/>
    <property type="match status" value="1"/>
</dbReference>